<dbReference type="Proteomes" id="UP000183567">
    <property type="component" value="Unassembled WGS sequence"/>
</dbReference>
<reference evidence="1 2" key="1">
    <citation type="submission" date="2016-03" db="EMBL/GenBank/DDBJ databases">
        <title>Comparative genomics of the ectomycorrhizal sister species Rhizopogon vinicolor and Rhizopogon vesiculosus (Basidiomycota: Boletales) reveals a divergence of the mating type B locus.</title>
        <authorList>
            <person name="Mujic A.B."/>
            <person name="Kuo A."/>
            <person name="Tritt A."/>
            <person name="Lipzen A."/>
            <person name="Chen C."/>
            <person name="Johnson J."/>
            <person name="Sharma A."/>
            <person name="Barry K."/>
            <person name="Grigoriev I.V."/>
            <person name="Spatafora J.W."/>
        </authorList>
    </citation>
    <scope>NUCLEOTIDE SEQUENCE [LARGE SCALE GENOMIC DNA]</scope>
    <source>
        <strain evidence="1 2">AM-OR11-056</strain>
    </source>
</reference>
<name>A0A1J8Q2F7_9AGAM</name>
<dbReference type="AlphaFoldDB" id="A0A1J8Q2F7"/>
<keyword evidence="2" id="KW-1185">Reference proteome</keyword>
<dbReference type="EMBL" id="LVVM01003872">
    <property type="protein sequence ID" value="OJA14147.1"/>
    <property type="molecule type" value="Genomic_DNA"/>
</dbReference>
<organism evidence="1 2">
    <name type="scientific">Rhizopogon vesiculosus</name>
    <dbReference type="NCBI Taxonomy" id="180088"/>
    <lineage>
        <taxon>Eukaryota</taxon>
        <taxon>Fungi</taxon>
        <taxon>Dikarya</taxon>
        <taxon>Basidiomycota</taxon>
        <taxon>Agaricomycotina</taxon>
        <taxon>Agaricomycetes</taxon>
        <taxon>Agaricomycetidae</taxon>
        <taxon>Boletales</taxon>
        <taxon>Suillineae</taxon>
        <taxon>Rhizopogonaceae</taxon>
        <taxon>Rhizopogon</taxon>
    </lineage>
</organism>
<accession>A0A1J8Q2F7</accession>
<comment type="caution">
    <text evidence="1">The sequence shown here is derived from an EMBL/GenBank/DDBJ whole genome shotgun (WGS) entry which is preliminary data.</text>
</comment>
<evidence type="ECO:0000313" key="2">
    <source>
        <dbReference type="Proteomes" id="UP000183567"/>
    </source>
</evidence>
<dbReference type="OrthoDB" id="2676654at2759"/>
<gene>
    <name evidence="1" type="ORF">AZE42_11535</name>
</gene>
<evidence type="ECO:0000313" key="1">
    <source>
        <dbReference type="EMBL" id="OJA14147.1"/>
    </source>
</evidence>
<protein>
    <submittedName>
        <fullName evidence="1">Uncharacterized protein</fullName>
    </submittedName>
</protein>
<sequence length="68" mass="7922">MDNQWSHTLLLGCQDVHEHYKLAEEKWILLDLIHEVLEAAAKVQETFSAECYPTIWRILPACEELLAD</sequence>
<proteinExistence type="predicted"/>